<dbReference type="Proteomes" id="UP000559626">
    <property type="component" value="Unassembled WGS sequence"/>
</dbReference>
<evidence type="ECO:0000256" key="1">
    <source>
        <dbReference type="SAM" id="SignalP"/>
    </source>
</evidence>
<keyword evidence="3" id="KW-1185">Reference proteome</keyword>
<gene>
    <name evidence="2" type="ORF">HHL22_00875</name>
</gene>
<dbReference type="RefSeq" id="WP_169529091.1">
    <property type="nucleotide sequence ID" value="NZ_JABBGH010000001.1"/>
</dbReference>
<proteinExistence type="predicted"/>
<dbReference type="EMBL" id="JABBGH010000001">
    <property type="protein sequence ID" value="NML63750.1"/>
    <property type="molecule type" value="Genomic_DNA"/>
</dbReference>
<reference evidence="2 3" key="1">
    <citation type="submission" date="2020-04" db="EMBL/GenBank/DDBJ databases">
        <title>Hymenobacter polaris sp. nov., isolated from Arctic soil.</title>
        <authorList>
            <person name="Dahal R.H."/>
        </authorList>
    </citation>
    <scope>NUCLEOTIDE SEQUENCE [LARGE SCALE GENOMIC DNA]</scope>
    <source>
        <strain evidence="2 3">RP-2-7</strain>
    </source>
</reference>
<evidence type="ECO:0000313" key="2">
    <source>
        <dbReference type="EMBL" id="NML63750.1"/>
    </source>
</evidence>
<comment type="caution">
    <text evidence="2">The sequence shown here is derived from an EMBL/GenBank/DDBJ whole genome shotgun (WGS) entry which is preliminary data.</text>
</comment>
<sequence>MKTTALLLAAALFAPAAGALAQSATFVAAASALGPAAAPQATAPMAPSGSVTYFGLVSSHDAQHAQFAQLRQVFATSRPTLVLLEKPDMGVDSTEAATVSRCGETGYVRLLAQQHGVRTERLDDAQAEYEYLRARTEPAQLQVYYLLRLSQQYCHNVHPSKAVLQQAMQQFLANSYAILPGAALPVRSLPELAAAYRQLCPGGGAWQQVALGTRPAPAFAQHLDEDARAFQLQRLAQRVAQHTQAGERVLVVLDASHLPAPAATYAATAPRGR</sequence>
<name>A0A7Y0FKP2_9BACT</name>
<feature type="signal peptide" evidence="1">
    <location>
        <begin position="1"/>
        <end position="21"/>
    </location>
</feature>
<accession>A0A7Y0FKP2</accession>
<feature type="chain" id="PRO_5031034979" evidence="1">
    <location>
        <begin position="22"/>
        <end position="273"/>
    </location>
</feature>
<protein>
    <submittedName>
        <fullName evidence="2">Uncharacterized protein</fullName>
    </submittedName>
</protein>
<keyword evidence="1" id="KW-0732">Signal</keyword>
<dbReference type="AlphaFoldDB" id="A0A7Y0FKP2"/>
<evidence type="ECO:0000313" key="3">
    <source>
        <dbReference type="Proteomes" id="UP000559626"/>
    </source>
</evidence>
<organism evidence="2 3">
    <name type="scientific">Hymenobacter polaris</name>
    <dbReference type="NCBI Taxonomy" id="2682546"/>
    <lineage>
        <taxon>Bacteria</taxon>
        <taxon>Pseudomonadati</taxon>
        <taxon>Bacteroidota</taxon>
        <taxon>Cytophagia</taxon>
        <taxon>Cytophagales</taxon>
        <taxon>Hymenobacteraceae</taxon>
        <taxon>Hymenobacter</taxon>
    </lineage>
</organism>